<dbReference type="PROSITE" id="PS50297">
    <property type="entry name" value="ANK_REP_REGION"/>
    <property type="match status" value="3"/>
</dbReference>
<feature type="repeat" description="ANK" evidence="1">
    <location>
        <begin position="167"/>
        <end position="194"/>
    </location>
</feature>
<dbReference type="GO" id="GO:0045893">
    <property type="term" value="P:positive regulation of DNA-templated transcription"/>
    <property type="evidence" value="ECO:0007669"/>
    <property type="project" value="Ensembl"/>
</dbReference>
<evidence type="ECO:0000256" key="1">
    <source>
        <dbReference type="PROSITE-ProRule" id="PRU00023"/>
    </source>
</evidence>
<name>A0A8C5S541_LATLA</name>
<dbReference type="GeneTree" id="ENSGT00940000160878"/>
<dbReference type="GO" id="GO:0000785">
    <property type="term" value="C:chromatin"/>
    <property type="evidence" value="ECO:0007669"/>
    <property type="project" value="Ensembl"/>
</dbReference>
<dbReference type="InterPro" id="IPR036770">
    <property type="entry name" value="Ankyrin_rpt-contain_sf"/>
</dbReference>
<dbReference type="PANTHER" id="PTHR24183:SF1">
    <property type="entry name" value="FIBRONECTIN TYPE 3 AND ANKYRIN REPEAT DOMAINS PROTEIN 1"/>
    <property type="match status" value="1"/>
</dbReference>
<dbReference type="InterPro" id="IPR002110">
    <property type="entry name" value="Ankyrin_rpt"/>
</dbReference>
<dbReference type="Gene3D" id="1.25.40.20">
    <property type="entry name" value="Ankyrin repeat-containing domain"/>
    <property type="match status" value="1"/>
</dbReference>
<dbReference type="InterPro" id="IPR036116">
    <property type="entry name" value="FN3_sf"/>
</dbReference>
<dbReference type="SUPFAM" id="SSF48403">
    <property type="entry name" value="Ankyrin repeat"/>
    <property type="match status" value="1"/>
</dbReference>
<dbReference type="InterPro" id="IPR003961">
    <property type="entry name" value="FN3_dom"/>
</dbReference>
<keyword evidence="1" id="KW-0040">ANK repeat</keyword>
<keyword evidence="4" id="KW-1185">Reference proteome</keyword>
<dbReference type="SMART" id="SM00248">
    <property type="entry name" value="ANK"/>
    <property type="match status" value="4"/>
</dbReference>
<feature type="repeat" description="ANK" evidence="1">
    <location>
        <begin position="94"/>
        <end position="126"/>
    </location>
</feature>
<dbReference type="Ensembl" id="ENSLLTT00000012021.1">
    <property type="protein sequence ID" value="ENSLLTP00000011561.1"/>
    <property type="gene ID" value="ENSLLTG00000008894.1"/>
</dbReference>
<dbReference type="Proteomes" id="UP000694406">
    <property type="component" value="Unplaced"/>
</dbReference>
<dbReference type="GO" id="GO:0043066">
    <property type="term" value="P:negative regulation of apoptotic process"/>
    <property type="evidence" value="ECO:0007669"/>
    <property type="project" value="Ensembl"/>
</dbReference>
<dbReference type="InterPro" id="IPR013783">
    <property type="entry name" value="Ig-like_fold"/>
</dbReference>
<dbReference type="Pfam" id="PF12796">
    <property type="entry name" value="Ank_2"/>
    <property type="match status" value="2"/>
</dbReference>
<evidence type="ECO:0000313" key="4">
    <source>
        <dbReference type="Proteomes" id="UP000694406"/>
    </source>
</evidence>
<reference evidence="3" key="2">
    <citation type="submission" date="2025-09" db="UniProtKB">
        <authorList>
            <consortium name="Ensembl"/>
        </authorList>
    </citation>
    <scope>IDENTIFICATION</scope>
</reference>
<feature type="repeat" description="ANK" evidence="1">
    <location>
        <begin position="195"/>
        <end position="227"/>
    </location>
</feature>
<accession>A0A8C5S541</accession>
<dbReference type="GO" id="GO:0005654">
    <property type="term" value="C:nucleoplasm"/>
    <property type="evidence" value="ECO:0007669"/>
    <property type="project" value="Ensembl"/>
</dbReference>
<reference evidence="3" key="1">
    <citation type="submission" date="2025-08" db="UniProtKB">
        <authorList>
            <consortium name="Ensembl"/>
        </authorList>
    </citation>
    <scope>IDENTIFICATION</scope>
</reference>
<dbReference type="Gene3D" id="2.60.40.10">
    <property type="entry name" value="Immunoglobulins"/>
    <property type="match status" value="1"/>
</dbReference>
<dbReference type="PANTHER" id="PTHR24183">
    <property type="entry name" value="FIBRONECTIN TYPE 3 AND ANKYRIN REPEAT DOMAINS PROTEIN 1"/>
    <property type="match status" value="1"/>
</dbReference>
<dbReference type="PROSITE" id="PS50853">
    <property type="entry name" value="FN3"/>
    <property type="match status" value="1"/>
</dbReference>
<sequence>MSWNLEEQRKGPQEQWLKFSVEGEDPKLHKYGLIYTGYARQHVVEGLEPRTTYRFRLKVTDPKGESVYSSPICVTTTSKVLVENGADVNLKNTSGKDSLMIACFAGHLDIVQYLRSHGASWLSRDFGGCTAMHWATDGGHCDVIDWMIQDGCEVDSRDSGLEWTPLLRLCTLSGKTDVAMLLINAGADVNVKDKDGKTPLMVAALNNHEDLVALLLEKGADPDIKNEFGKGALDMAKGLNRQVGIYLS</sequence>
<dbReference type="AlphaFoldDB" id="A0A8C5S541"/>
<dbReference type="SUPFAM" id="SSF49265">
    <property type="entry name" value="Fibronectin type III"/>
    <property type="match status" value="1"/>
</dbReference>
<evidence type="ECO:0000313" key="3">
    <source>
        <dbReference type="Ensembl" id="ENSLLTP00000011561.1"/>
    </source>
</evidence>
<feature type="repeat" description="ANK" evidence="1">
    <location>
        <begin position="127"/>
        <end position="159"/>
    </location>
</feature>
<dbReference type="GO" id="GO:0005829">
    <property type="term" value="C:cytosol"/>
    <property type="evidence" value="ECO:0007669"/>
    <property type="project" value="Ensembl"/>
</dbReference>
<dbReference type="GO" id="GO:0043065">
    <property type="term" value="P:positive regulation of apoptotic process"/>
    <property type="evidence" value="ECO:0007669"/>
    <property type="project" value="Ensembl"/>
</dbReference>
<evidence type="ECO:0000259" key="2">
    <source>
        <dbReference type="PROSITE" id="PS50853"/>
    </source>
</evidence>
<gene>
    <name evidence="3" type="primary">FANK1</name>
</gene>
<dbReference type="PROSITE" id="PS50088">
    <property type="entry name" value="ANK_REPEAT"/>
    <property type="match status" value="4"/>
</dbReference>
<proteinExistence type="predicted"/>
<dbReference type="CDD" id="cd00063">
    <property type="entry name" value="FN3"/>
    <property type="match status" value="1"/>
</dbReference>
<organism evidence="3 4">
    <name type="scientific">Laticauda laticaudata</name>
    <name type="common">Blue-ringed sea krait</name>
    <name type="synonym">Blue-lipped sea krait</name>
    <dbReference type="NCBI Taxonomy" id="8630"/>
    <lineage>
        <taxon>Eukaryota</taxon>
        <taxon>Metazoa</taxon>
        <taxon>Chordata</taxon>
        <taxon>Craniata</taxon>
        <taxon>Vertebrata</taxon>
        <taxon>Euteleostomi</taxon>
        <taxon>Lepidosauria</taxon>
        <taxon>Squamata</taxon>
        <taxon>Bifurcata</taxon>
        <taxon>Unidentata</taxon>
        <taxon>Episquamata</taxon>
        <taxon>Toxicofera</taxon>
        <taxon>Serpentes</taxon>
        <taxon>Colubroidea</taxon>
        <taxon>Elapidae</taxon>
        <taxon>Laticaudinae</taxon>
        <taxon>Laticauda</taxon>
    </lineage>
</organism>
<dbReference type="PRINTS" id="PR01415">
    <property type="entry name" value="ANKYRIN"/>
</dbReference>
<feature type="domain" description="Fibronectin type-III" evidence="2">
    <location>
        <begin position="1"/>
        <end position="79"/>
    </location>
</feature>
<protein>
    <submittedName>
        <fullName evidence="3">Fibronectin type III and ankyrin repeat domains 1</fullName>
    </submittedName>
</protein>